<dbReference type="Gene3D" id="1.20.1560.10">
    <property type="entry name" value="ABC transporter type 1, transmembrane domain"/>
    <property type="match status" value="1"/>
</dbReference>
<reference evidence="10 11" key="1">
    <citation type="submission" date="2019-08" db="EMBL/GenBank/DDBJ databases">
        <title>In-depth cultivation of the pig gut microbiome towards novel bacterial diversity and tailored functional studies.</title>
        <authorList>
            <person name="Wylensek D."/>
            <person name="Hitch T.C.A."/>
            <person name="Clavel T."/>
        </authorList>
    </citation>
    <scope>NUCLEOTIDE SEQUENCE [LARGE SCALE GENOMIC DNA]</scope>
    <source>
        <strain evidence="10 11">Bifido-178-WT-2B</strain>
    </source>
</reference>
<evidence type="ECO:0000256" key="3">
    <source>
        <dbReference type="ARBA" id="ARBA00022741"/>
    </source>
</evidence>
<evidence type="ECO:0000313" key="10">
    <source>
        <dbReference type="EMBL" id="MST86557.1"/>
    </source>
</evidence>
<keyword evidence="6 7" id="KW-0472">Membrane</keyword>
<dbReference type="PANTHER" id="PTHR24221">
    <property type="entry name" value="ATP-BINDING CASSETTE SUB-FAMILY B"/>
    <property type="match status" value="1"/>
</dbReference>
<evidence type="ECO:0000259" key="9">
    <source>
        <dbReference type="PROSITE" id="PS50929"/>
    </source>
</evidence>
<dbReference type="InterPro" id="IPR025662">
    <property type="entry name" value="Sigma_54_int_dom_ATP-bd_1"/>
</dbReference>
<evidence type="ECO:0000256" key="5">
    <source>
        <dbReference type="ARBA" id="ARBA00022989"/>
    </source>
</evidence>
<evidence type="ECO:0000256" key="7">
    <source>
        <dbReference type="SAM" id="Phobius"/>
    </source>
</evidence>
<dbReference type="GO" id="GO:0005524">
    <property type="term" value="F:ATP binding"/>
    <property type="evidence" value="ECO:0007669"/>
    <property type="project" value="UniProtKB-KW"/>
</dbReference>
<feature type="transmembrane region" description="Helical" evidence="7">
    <location>
        <begin position="233"/>
        <end position="255"/>
    </location>
</feature>
<evidence type="ECO:0000313" key="11">
    <source>
        <dbReference type="Proteomes" id="UP000438120"/>
    </source>
</evidence>
<dbReference type="GO" id="GO:0005886">
    <property type="term" value="C:plasma membrane"/>
    <property type="evidence" value="ECO:0007669"/>
    <property type="project" value="UniProtKB-SubCell"/>
</dbReference>
<proteinExistence type="predicted"/>
<dbReference type="AlphaFoldDB" id="A0A6A8MD43"/>
<dbReference type="GO" id="GO:0016887">
    <property type="term" value="F:ATP hydrolysis activity"/>
    <property type="evidence" value="ECO:0007669"/>
    <property type="project" value="InterPro"/>
</dbReference>
<dbReference type="Pfam" id="PF00005">
    <property type="entry name" value="ABC_tran"/>
    <property type="match status" value="1"/>
</dbReference>
<evidence type="ECO:0000256" key="1">
    <source>
        <dbReference type="ARBA" id="ARBA00004651"/>
    </source>
</evidence>
<dbReference type="OrthoDB" id="2326711at2"/>
<feature type="transmembrane region" description="Helical" evidence="7">
    <location>
        <begin position="12"/>
        <end position="35"/>
    </location>
</feature>
<keyword evidence="4 10" id="KW-0067">ATP-binding</keyword>
<dbReference type="GO" id="GO:0034040">
    <property type="term" value="F:ATPase-coupled lipid transmembrane transporter activity"/>
    <property type="evidence" value="ECO:0007669"/>
    <property type="project" value="TreeGrafter"/>
</dbReference>
<dbReference type="PROSITE" id="PS00211">
    <property type="entry name" value="ABC_TRANSPORTER_1"/>
    <property type="match status" value="1"/>
</dbReference>
<feature type="transmembrane region" description="Helical" evidence="7">
    <location>
        <begin position="47"/>
        <end position="68"/>
    </location>
</feature>
<feature type="domain" description="ABC transmembrane type-1" evidence="9">
    <location>
        <begin position="15"/>
        <end position="290"/>
    </location>
</feature>
<dbReference type="InterPro" id="IPR039421">
    <property type="entry name" value="Type_1_exporter"/>
</dbReference>
<dbReference type="PROSITE" id="PS00675">
    <property type="entry name" value="SIGMA54_INTERACT_1"/>
    <property type="match status" value="1"/>
</dbReference>
<dbReference type="InterPro" id="IPR036640">
    <property type="entry name" value="ABC1_TM_sf"/>
</dbReference>
<dbReference type="InterPro" id="IPR017871">
    <property type="entry name" value="ABC_transporter-like_CS"/>
</dbReference>
<dbReference type="PANTHER" id="PTHR24221:SF654">
    <property type="entry name" value="ATP-BINDING CASSETTE SUB-FAMILY B MEMBER 6"/>
    <property type="match status" value="1"/>
</dbReference>
<feature type="transmembrane region" description="Helical" evidence="7">
    <location>
        <begin position="117"/>
        <end position="137"/>
    </location>
</feature>
<dbReference type="PROSITE" id="PS50929">
    <property type="entry name" value="ABC_TM1F"/>
    <property type="match status" value="1"/>
</dbReference>
<dbReference type="InterPro" id="IPR027417">
    <property type="entry name" value="P-loop_NTPase"/>
</dbReference>
<dbReference type="Pfam" id="PF00664">
    <property type="entry name" value="ABC_membrane"/>
    <property type="match status" value="1"/>
</dbReference>
<dbReference type="RefSeq" id="WP_154547443.1">
    <property type="nucleotide sequence ID" value="NZ_VUMX01000005.1"/>
</dbReference>
<evidence type="ECO:0000259" key="8">
    <source>
        <dbReference type="PROSITE" id="PS50893"/>
    </source>
</evidence>
<dbReference type="InterPro" id="IPR003593">
    <property type="entry name" value="AAA+_ATPase"/>
</dbReference>
<keyword evidence="11" id="KW-1185">Reference proteome</keyword>
<keyword evidence="5 7" id="KW-1133">Transmembrane helix</keyword>
<feature type="domain" description="ABC transporter" evidence="8">
    <location>
        <begin position="316"/>
        <end position="520"/>
    </location>
</feature>
<keyword evidence="3" id="KW-0547">Nucleotide-binding</keyword>
<name>A0A6A8MD43_9LACO</name>
<feature type="transmembrane region" description="Helical" evidence="7">
    <location>
        <begin position="143"/>
        <end position="165"/>
    </location>
</feature>
<organism evidence="10 11">
    <name type="scientific">Lactobacillus porci</name>
    <dbReference type="NCBI Taxonomy" id="2012477"/>
    <lineage>
        <taxon>Bacteria</taxon>
        <taxon>Bacillati</taxon>
        <taxon>Bacillota</taxon>
        <taxon>Bacilli</taxon>
        <taxon>Lactobacillales</taxon>
        <taxon>Lactobacillaceae</taxon>
        <taxon>Lactobacillus</taxon>
    </lineage>
</organism>
<dbReference type="InterPro" id="IPR003439">
    <property type="entry name" value="ABC_transporter-like_ATP-bd"/>
</dbReference>
<comment type="caution">
    <text evidence="10">The sequence shown here is derived from an EMBL/GenBank/DDBJ whole genome shotgun (WGS) entry which is preliminary data.</text>
</comment>
<dbReference type="SMART" id="SM00382">
    <property type="entry name" value="AAA"/>
    <property type="match status" value="1"/>
</dbReference>
<evidence type="ECO:0000256" key="4">
    <source>
        <dbReference type="ARBA" id="ARBA00022840"/>
    </source>
</evidence>
<gene>
    <name evidence="10" type="ORF">FYJ62_02605</name>
</gene>
<evidence type="ECO:0000256" key="6">
    <source>
        <dbReference type="ARBA" id="ARBA00023136"/>
    </source>
</evidence>
<comment type="subcellular location">
    <subcellularLocation>
        <location evidence="1">Cell membrane</location>
        <topology evidence="1">Multi-pass membrane protein</topology>
    </subcellularLocation>
</comment>
<accession>A0A6A8MD43</accession>
<evidence type="ECO:0000256" key="2">
    <source>
        <dbReference type="ARBA" id="ARBA00022692"/>
    </source>
</evidence>
<dbReference type="SUPFAM" id="SSF90123">
    <property type="entry name" value="ABC transporter transmembrane region"/>
    <property type="match status" value="1"/>
</dbReference>
<dbReference type="CDD" id="cd03228">
    <property type="entry name" value="ABCC_MRP_Like"/>
    <property type="match status" value="1"/>
</dbReference>
<keyword evidence="2 7" id="KW-0812">Transmembrane</keyword>
<dbReference type="Gene3D" id="3.40.50.300">
    <property type="entry name" value="P-loop containing nucleotide triphosphate hydrolases"/>
    <property type="match status" value="1"/>
</dbReference>
<protein>
    <submittedName>
        <fullName evidence="10">ABC transporter ATP-binding protein</fullName>
    </submittedName>
</protein>
<dbReference type="SUPFAM" id="SSF52540">
    <property type="entry name" value="P-loop containing nucleoside triphosphate hydrolases"/>
    <property type="match status" value="1"/>
</dbReference>
<dbReference type="Proteomes" id="UP000438120">
    <property type="component" value="Unassembled WGS sequence"/>
</dbReference>
<dbReference type="EMBL" id="VUMX01000005">
    <property type="protein sequence ID" value="MST86557.1"/>
    <property type="molecule type" value="Genomic_DNA"/>
</dbReference>
<dbReference type="GO" id="GO:0140359">
    <property type="term" value="F:ABC-type transporter activity"/>
    <property type="evidence" value="ECO:0007669"/>
    <property type="project" value="InterPro"/>
</dbReference>
<dbReference type="InterPro" id="IPR011527">
    <property type="entry name" value="ABC1_TM_dom"/>
</dbReference>
<dbReference type="PROSITE" id="PS50893">
    <property type="entry name" value="ABC_TRANSPORTER_2"/>
    <property type="match status" value="1"/>
</dbReference>
<sequence>MTLRKIIDSNRSRFAIIFVLLVTTQVIDVASTYLFSPMVNQVAAGRFPLFCGLLLAQFFLALVLNLAFNGANYLFSKQTQQYLHSIRNKLADHYYQQPASVSEMTNHFSQDLDTLTYDYATVLFYLICDVINALLLVASLLSFHWLLLVASLLTTAASFAIARLLEKYSNQATEQMSAANQHFLATIAEWTAGLAELRRYFAKGAYQKALLKSGKQLADKQVSRRKINSQIQCLQSIINALGTVSIPLIAGFLFFKGQMSLGGVIAAGYFASNLFSVLENISGSYSYLNSTKSLRQRLTRLQESSKKDSLKPVSQMAKLEIKQLSLIFGKQLISYPDLTIHAGEKILITGDSGSGKSSLLKLLMGALKADKGQIVFKDAAGRAFQPDPYSIGYLAQDPVLFPATLAENVTMHTPGLACDPEDCLAAVDLKLDPQRQLALDDLTISGGQRQKLVLARALSHSFPLLLLDESLSAVDHAGQDKILQALCKLPATIIFIAHNFSPDQKALFDREITLVKKEQA</sequence>